<dbReference type="AlphaFoldDB" id="A0A2J6SNL6"/>
<dbReference type="STRING" id="1095630.A0A2J6SNL6"/>
<proteinExistence type="predicted"/>
<dbReference type="SUPFAM" id="SSF52540">
    <property type="entry name" value="P-loop containing nucleoside triphosphate hydrolases"/>
    <property type="match status" value="1"/>
</dbReference>
<dbReference type="InterPro" id="IPR027417">
    <property type="entry name" value="P-loop_NTPase"/>
</dbReference>
<dbReference type="InParanoid" id="A0A2J6SNL6"/>
<dbReference type="OrthoDB" id="408152at2759"/>
<reference evidence="1 2" key="1">
    <citation type="submission" date="2016-04" db="EMBL/GenBank/DDBJ databases">
        <title>A degradative enzymes factory behind the ericoid mycorrhizal symbiosis.</title>
        <authorList>
            <consortium name="DOE Joint Genome Institute"/>
            <person name="Martino E."/>
            <person name="Morin E."/>
            <person name="Grelet G."/>
            <person name="Kuo A."/>
            <person name="Kohler A."/>
            <person name="Daghino S."/>
            <person name="Barry K."/>
            <person name="Choi C."/>
            <person name="Cichocki N."/>
            <person name="Clum A."/>
            <person name="Copeland A."/>
            <person name="Hainaut M."/>
            <person name="Haridas S."/>
            <person name="Labutti K."/>
            <person name="Lindquist E."/>
            <person name="Lipzen A."/>
            <person name="Khouja H.-R."/>
            <person name="Murat C."/>
            <person name="Ohm R."/>
            <person name="Olson A."/>
            <person name="Spatafora J."/>
            <person name="Veneault-Fourrey C."/>
            <person name="Henrissat B."/>
            <person name="Grigoriev I."/>
            <person name="Martin F."/>
            <person name="Perotto S."/>
        </authorList>
    </citation>
    <scope>NUCLEOTIDE SEQUENCE [LARGE SCALE GENOMIC DNA]</scope>
    <source>
        <strain evidence="1 2">E</strain>
    </source>
</reference>
<sequence length="123" mass="14371">MDTYPSAKIILTVRDEDSWLVSMNSTLFTTPKSTFFPHFTSYHFGPQEERGEEEKRRGFRGHNENVKRWAKERGRDLLVYEVKEGWAPLCAFLGTELPGMEFPRSDDWATKGWKKVVEPRAET</sequence>
<dbReference type="Proteomes" id="UP000235371">
    <property type="component" value="Unassembled WGS sequence"/>
</dbReference>
<dbReference type="EMBL" id="KZ613905">
    <property type="protein sequence ID" value="PMD52366.1"/>
    <property type="molecule type" value="Genomic_DNA"/>
</dbReference>
<gene>
    <name evidence="1" type="ORF">K444DRAFT_620019</name>
</gene>
<evidence type="ECO:0000313" key="2">
    <source>
        <dbReference type="Proteomes" id="UP000235371"/>
    </source>
</evidence>
<dbReference type="PANTHER" id="PTHR36978">
    <property type="entry name" value="P-LOOP CONTAINING NUCLEOTIDE TRIPHOSPHATE HYDROLASE"/>
    <property type="match status" value="1"/>
</dbReference>
<evidence type="ECO:0008006" key="3">
    <source>
        <dbReference type="Google" id="ProtNLM"/>
    </source>
</evidence>
<keyword evidence="2" id="KW-1185">Reference proteome</keyword>
<dbReference type="GeneID" id="36589705"/>
<accession>A0A2J6SNL6</accession>
<dbReference type="RefSeq" id="XP_024729270.1">
    <property type="nucleotide sequence ID" value="XM_024881628.1"/>
</dbReference>
<dbReference type="PANTHER" id="PTHR36978:SF4">
    <property type="entry name" value="P-LOOP CONTAINING NUCLEOSIDE TRIPHOSPHATE HYDROLASE PROTEIN"/>
    <property type="match status" value="1"/>
</dbReference>
<dbReference type="Pfam" id="PF17784">
    <property type="entry name" value="Sulfotransfer_4"/>
    <property type="match status" value="1"/>
</dbReference>
<name>A0A2J6SNL6_9HELO</name>
<organism evidence="1 2">
    <name type="scientific">Hyaloscypha bicolor E</name>
    <dbReference type="NCBI Taxonomy" id="1095630"/>
    <lineage>
        <taxon>Eukaryota</taxon>
        <taxon>Fungi</taxon>
        <taxon>Dikarya</taxon>
        <taxon>Ascomycota</taxon>
        <taxon>Pezizomycotina</taxon>
        <taxon>Leotiomycetes</taxon>
        <taxon>Helotiales</taxon>
        <taxon>Hyaloscyphaceae</taxon>
        <taxon>Hyaloscypha</taxon>
        <taxon>Hyaloscypha bicolor</taxon>
    </lineage>
</organism>
<evidence type="ECO:0000313" key="1">
    <source>
        <dbReference type="EMBL" id="PMD52366.1"/>
    </source>
</evidence>
<dbReference type="Gene3D" id="3.40.50.300">
    <property type="entry name" value="P-loop containing nucleotide triphosphate hydrolases"/>
    <property type="match status" value="1"/>
</dbReference>
<protein>
    <recommendedName>
        <fullName evidence="3">Sulfotransferase domain-containing protein</fullName>
    </recommendedName>
</protein>
<dbReference type="InterPro" id="IPR040632">
    <property type="entry name" value="Sulfotransfer_4"/>
</dbReference>